<keyword evidence="5 9" id="KW-0456">Lyase</keyword>
<dbReference type="HOGENOM" id="CLU_046006_8_1_5"/>
<dbReference type="GO" id="GO:0019243">
    <property type="term" value="P:methylglyoxal catabolic process to D-lactate via S-lactoyl-glutathione"/>
    <property type="evidence" value="ECO:0007669"/>
    <property type="project" value="TreeGrafter"/>
</dbReference>
<evidence type="ECO:0000256" key="2">
    <source>
        <dbReference type="ARBA" id="ARBA00010363"/>
    </source>
</evidence>
<dbReference type="GO" id="GO:0005737">
    <property type="term" value="C:cytoplasm"/>
    <property type="evidence" value="ECO:0007669"/>
    <property type="project" value="TreeGrafter"/>
</dbReference>
<dbReference type="PROSITE" id="PS00934">
    <property type="entry name" value="GLYOXALASE_I_1"/>
    <property type="match status" value="1"/>
</dbReference>
<accession>M9R8U3</accession>
<dbReference type="GO" id="GO:0046872">
    <property type="term" value="F:metal ion binding"/>
    <property type="evidence" value="ECO:0007669"/>
    <property type="project" value="UniProtKB-UniRule"/>
</dbReference>
<dbReference type="GO" id="GO:0004462">
    <property type="term" value="F:lactoylglutathione lyase activity"/>
    <property type="evidence" value="ECO:0007669"/>
    <property type="project" value="UniProtKB-UniRule"/>
</dbReference>
<feature type="domain" description="VOC" evidence="10">
    <location>
        <begin position="5"/>
        <end position="129"/>
    </location>
</feature>
<keyword evidence="9" id="KW-0533">Nickel</keyword>
<dbReference type="SUPFAM" id="SSF54593">
    <property type="entry name" value="Glyoxalase/Bleomycin resistance protein/Dihydroxybiphenyl dioxygenase"/>
    <property type="match status" value="1"/>
</dbReference>
<dbReference type="eggNOG" id="COG0346">
    <property type="taxonomic scope" value="Bacteria"/>
</dbReference>
<dbReference type="EC" id="4.4.1.5" evidence="3 9"/>
<dbReference type="InterPro" id="IPR004361">
    <property type="entry name" value="Glyoxalase_1"/>
</dbReference>
<keyword evidence="8" id="KW-0862">Zinc</keyword>
<dbReference type="AlphaFoldDB" id="M9R8U3"/>
<feature type="active site" description="Proton donor/acceptor" evidence="7">
    <location>
        <position position="125"/>
    </location>
</feature>
<comment type="cofactor">
    <cofactor evidence="8">
        <name>Zn(2+)</name>
        <dbReference type="ChEBI" id="CHEBI:29105"/>
    </cofactor>
    <text evidence="8">Binds 1 zinc ion per subunit. In the homodimer, two zinc ions are bound between subunits.</text>
</comment>
<comment type="catalytic activity">
    <reaction evidence="6 9">
        <text>(R)-S-lactoylglutathione = methylglyoxal + glutathione</text>
        <dbReference type="Rhea" id="RHEA:19069"/>
        <dbReference type="ChEBI" id="CHEBI:17158"/>
        <dbReference type="ChEBI" id="CHEBI:57474"/>
        <dbReference type="ChEBI" id="CHEBI:57925"/>
        <dbReference type="EC" id="4.4.1.5"/>
    </reaction>
</comment>
<dbReference type="InterPro" id="IPR037523">
    <property type="entry name" value="VOC_core"/>
</dbReference>
<feature type="binding site" evidence="8">
    <location>
        <position position="77"/>
    </location>
    <ligand>
        <name>Zn(2+)</name>
        <dbReference type="ChEBI" id="CHEBI:29105"/>
        <note>ligand shared between dimeric partners</note>
    </ligand>
</feature>
<sequence length="130" mass="14544">MTELRLMHTMLRVRDLDASIAFYTDFLGMQLIKKDDFPDGGFTLAFVGYGEEKSNTLIELTYNYGDNEYEIGTAYGHIALETADIHATVDLLKKGGAVFTREPGPMLHGTTEIAFLKDPDGYMIELVQPD</sequence>
<evidence type="ECO:0000256" key="9">
    <source>
        <dbReference type="RuleBase" id="RU361179"/>
    </source>
</evidence>
<reference evidence="11 12" key="1">
    <citation type="journal article" date="2013" name="PLoS ONE">
        <title>Poles Apart: Arctic and Antarctic Octadecabacter strains Share High Genome Plasticity and a New Type of Xanthorhodopsin.</title>
        <authorList>
            <person name="Vollmers J."/>
            <person name="Voget S."/>
            <person name="Dietrich S."/>
            <person name="Gollnow K."/>
            <person name="Smits M."/>
            <person name="Meyer K."/>
            <person name="Brinkhoff T."/>
            <person name="Simon M."/>
            <person name="Daniel R."/>
        </authorList>
    </citation>
    <scope>NUCLEOTIDE SEQUENCE [LARGE SCALE GENOMIC DNA]</scope>
    <source>
        <strain evidence="11 12">307</strain>
    </source>
</reference>
<dbReference type="Gene3D" id="3.10.180.10">
    <property type="entry name" value="2,3-Dihydroxybiphenyl 1,2-Dioxygenase, domain 1"/>
    <property type="match status" value="1"/>
</dbReference>
<evidence type="ECO:0000256" key="6">
    <source>
        <dbReference type="ARBA" id="ARBA00048273"/>
    </source>
</evidence>
<evidence type="ECO:0000256" key="1">
    <source>
        <dbReference type="ARBA" id="ARBA00005008"/>
    </source>
</evidence>
<feature type="binding site" evidence="8">
    <location>
        <position position="59"/>
    </location>
    <ligand>
        <name>Zn(2+)</name>
        <dbReference type="ChEBI" id="CHEBI:29105"/>
        <note>ligand shared between dimeric partners</note>
    </ligand>
</feature>
<comment type="cofactor">
    <cofactor evidence="9">
        <name>Ni(2+)</name>
        <dbReference type="ChEBI" id="CHEBI:49786"/>
    </cofactor>
    <text evidence="9">Binds 1 nickel ion per subunit.</text>
</comment>
<dbReference type="OrthoDB" id="4725692at2"/>
<proteinExistence type="inferred from homology"/>
<comment type="pathway">
    <text evidence="1 9">Secondary metabolite metabolism; methylglyoxal degradation; (R)-lactate from methylglyoxal: step 1/2.</text>
</comment>
<evidence type="ECO:0000256" key="8">
    <source>
        <dbReference type="PIRSR" id="PIRSR604361-3"/>
    </source>
</evidence>
<dbReference type="InterPro" id="IPR029068">
    <property type="entry name" value="Glyas_Bleomycin-R_OHBP_Dase"/>
</dbReference>
<dbReference type="Proteomes" id="UP000005307">
    <property type="component" value="Chromosome"/>
</dbReference>
<dbReference type="InterPro" id="IPR018146">
    <property type="entry name" value="Glyoxalase_1_CS"/>
</dbReference>
<dbReference type="EMBL" id="CP003740">
    <property type="protein sequence ID" value="AGI68637.1"/>
    <property type="molecule type" value="Genomic_DNA"/>
</dbReference>
<evidence type="ECO:0000313" key="12">
    <source>
        <dbReference type="Proteomes" id="UP000005307"/>
    </source>
</evidence>
<dbReference type="STRING" id="391626.OAN307_c31010"/>
<dbReference type="RefSeq" id="WP_015500618.1">
    <property type="nucleotide sequence ID" value="NC_020911.1"/>
</dbReference>
<dbReference type="InterPro" id="IPR004360">
    <property type="entry name" value="Glyas_Fos-R_dOase_dom"/>
</dbReference>
<evidence type="ECO:0000256" key="5">
    <source>
        <dbReference type="ARBA" id="ARBA00023239"/>
    </source>
</evidence>
<gene>
    <name evidence="11" type="primary">gloA</name>
    <name evidence="11" type="ORF">OAN307_c31010</name>
</gene>
<evidence type="ECO:0000259" key="10">
    <source>
        <dbReference type="PROSITE" id="PS51819"/>
    </source>
</evidence>
<feature type="binding site" evidence="8">
    <location>
        <position position="125"/>
    </location>
    <ligand>
        <name>Zn(2+)</name>
        <dbReference type="ChEBI" id="CHEBI:29105"/>
        <note>ligand shared between dimeric partners</note>
    </ligand>
</feature>
<organism evidence="11 12">
    <name type="scientific">Octadecabacter antarcticus 307</name>
    <dbReference type="NCBI Taxonomy" id="391626"/>
    <lineage>
        <taxon>Bacteria</taxon>
        <taxon>Pseudomonadati</taxon>
        <taxon>Pseudomonadota</taxon>
        <taxon>Alphaproteobacteria</taxon>
        <taxon>Rhodobacterales</taxon>
        <taxon>Roseobacteraceae</taxon>
        <taxon>Octadecabacter</taxon>
    </lineage>
</organism>
<evidence type="ECO:0000313" key="11">
    <source>
        <dbReference type="EMBL" id="AGI68637.1"/>
    </source>
</evidence>
<evidence type="ECO:0000256" key="4">
    <source>
        <dbReference type="ARBA" id="ARBA00022723"/>
    </source>
</evidence>
<dbReference type="PANTHER" id="PTHR46036:SF5">
    <property type="entry name" value="LACTOYLGLUTATHIONE LYASE"/>
    <property type="match status" value="1"/>
</dbReference>
<protein>
    <recommendedName>
        <fullName evidence="3 9">Lactoylglutathione lyase</fullName>
        <ecNumber evidence="3 9">4.4.1.5</ecNumber>
    </recommendedName>
    <alternativeName>
        <fullName evidence="9">Glyoxalase I</fullName>
    </alternativeName>
</protein>
<evidence type="ECO:0000256" key="7">
    <source>
        <dbReference type="PIRSR" id="PIRSR604361-1"/>
    </source>
</evidence>
<dbReference type="PANTHER" id="PTHR46036">
    <property type="entry name" value="LACTOYLGLUTATHIONE LYASE"/>
    <property type="match status" value="1"/>
</dbReference>
<comment type="function">
    <text evidence="9">Catalyzes the conversion of hemimercaptal, formed from methylglyoxal and glutathione, to S-lactoylglutathione.</text>
</comment>
<dbReference type="KEGG" id="oat:OAN307_c31010"/>
<dbReference type="PROSITE" id="PS51819">
    <property type="entry name" value="VOC"/>
    <property type="match status" value="1"/>
</dbReference>
<comment type="similarity">
    <text evidence="2 9">Belongs to the glyoxalase I family.</text>
</comment>
<dbReference type="PROSITE" id="PS00935">
    <property type="entry name" value="GLYOXALASE_I_2"/>
    <property type="match status" value="1"/>
</dbReference>
<name>M9R8U3_9RHOB</name>
<keyword evidence="12" id="KW-1185">Reference proteome</keyword>
<dbReference type="Pfam" id="PF00903">
    <property type="entry name" value="Glyoxalase"/>
    <property type="match status" value="1"/>
</dbReference>
<dbReference type="UniPathway" id="UPA00619">
    <property type="reaction ID" value="UER00675"/>
</dbReference>
<keyword evidence="4 8" id="KW-0479">Metal-binding</keyword>
<dbReference type="NCBIfam" id="TIGR00068">
    <property type="entry name" value="glyox_I"/>
    <property type="match status" value="1"/>
</dbReference>
<evidence type="ECO:0000256" key="3">
    <source>
        <dbReference type="ARBA" id="ARBA00012081"/>
    </source>
</evidence>